<feature type="region of interest" description="Disordered" evidence="10">
    <location>
        <begin position="158"/>
        <end position="204"/>
    </location>
</feature>
<feature type="compositionally biased region" description="Polar residues" evidence="10">
    <location>
        <begin position="167"/>
        <end position="178"/>
    </location>
</feature>
<evidence type="ECO:0000313" key="12">
    <source>
        <dbReference type="EMBL" id="KAK3268401.1"/>
    </source>
</evidence>
<dbReference type="GO" id="GO:0005737">
    <property type="term" value="C:cytoplasm"/>
    <property type="evidence" value="ECO:0007669"/>
    <property type="project" value="UniProtKB-SubCell"/>
</dbReference>
<name>A0AAE0G036_9CHLO</name>
<dbReference type="EMBL" id="LGRX02011848">
    <property type="protein sequence ID" value="KAK3268401.1"/>
    <property type="molecule type" value="Genomic_DNA"/>
</dbReference>
<feature type="domain" description="Kinesin motor" evidence="11">
    <location>
        <begin position="10"/>
        <end position="333"/>
    </location>
</feature>
<feature type="binding site" evidence="7">
    <location>
        <begin position="87"/>
        <end position="94"/>
    </location>
    <ligand>
        <name>ATP</name>
        <dbReference type="ChEBI" id="CHEBI:30616"/>
    </ligand>
</feature>
<dbReference type="GO" id="GO:0007018">
    <property type="term" value="P:microtubule-based movement"/>
    <property type="evidence" value="ECO:0007669"/>
    <property type="project" value="InterPro"/>
</dbReference>
<protein>
    <recommendedName>
        <fullName evidence="8">Kinesin-like protein</fullName>
    </recommendedName>
</protein>
<dbReference type="GO" id="GO:0006355">
    <property type="term" value="P:regulation of DNA-templated transcription"/>
    <property type="evidence" value="ECO:0007669"/>
    <property type="project" value="InterPro"/>
</dbReference>
<dbReference type="PROSITE" id="PS00411">
    <property type="entry name" value="KINESIN_MOTOR_1"/>
    <property type="match status" value="1"/>
</dbReference>
<keyword evidence="3 7" id="KW-0547">Nucleotide-binding</keyword>
<organism evidence="12 13">
    <name type="scientific">Cymbomonas tetramitiformis</name>
    <dbReference type="NCBI Taxonomy" id="36881"/>
    <lineage>
        <taxon>Eukaryota</taxon>
        <taxon>Viridiplantae</taxon>
        <taxon>Chlorophyta</taxon>
        <taxon>Pyramimonadophyceae</taxon>
        <taxon>Pyramimonadales</taxon>
        <taxon>Pyramimonadaceae</taxon>
        <taxon>Cymbomonas</taxon>
    </lineage>
</organism>
<dbReference type="SUPFAM" id="SSF52540">
    <property type="entry name" value="P-loop containing nucleoside triphosphate hydrolases"/>
    <property type="match status" value="1"/>
</dbReference>
<dbReference type="GO" id="GO:0007052">
    <property type="term" value="P:mitotic spindle organization"/>
    <property type="evidence" value="ECO:0007669"/>
    <property type="project" value="TreeGrafter"/>
</dbReference>
<dbReference type="Pfam" id="PF00225">
    <property type="entry name" value="Kinesin"/>
    <property type="match status" value="1"/>
</dbReference>
<dbReference type="InterPro" id="IPR019821">
    <property type="entry name" value="Kinesin_motor_CS"/>
</dbReference>
<evidence type="ECO:0000256" key="3">
    <source>
        <dbReference type="ARBA" id="ARBA00022741"/>
    </source>
</evidence>
<dbReference type="GO" id="GO:0051231">
    <property type="term" value="P:spindle elongation"/>
    <property type="evidence" value="ECO:0007669"/>
    <property type="project" value="TreeGrafter"/>
</dbReference>
<feature type="region of interest" description="Disordered" evidence="10">
    <location>
        <begin position="680"/>
        <end position="721"/>
    </location>
</feature>
<feature type="coiled-coil region" evidence="9">
    <location>
        <begin position="347"/>
        <end position="399"/>
    </location>
</feature>
<dbReference type="GO" id="GO:0003777">
    <property type="term" value="F:microtubule motor activity"/>
    <property type="evidence" value="ECO:0007669"/>
    <property type="project" value="InterPro"/>
</dbReference>
<keyword evidence="6 7" id="KW-0505">Motor protein</keyword>
<dbReference type="AlphaFoldDB" id="A0AAE0G036"/>
<evidence type="ECO:0000256" key="9">
    <source>
        <dbReference type="SAM" id="Coils"/>
    </source>
</evidence>
<proteinExistence type="inferred from homology"/>
<dbReference type="GO" id="GO:0003677">
    <property type="term" value="F:DNA binding"/>
    <property type="evidence" value="ECO:0007669"/>
    <property type="project" value="InterPro"/>
</dbReference>
<evidence type="ECO:0000256" key="5">
    <source>
        <dbReference type="ARBA" id="ARBA00023054"/>
    </source>
</evidence>
<comment type="similarity">
    <text evidence="7 8">Belongs to the TRAFAC class myosin-kinesin ATPase superfamily. Kinesin family.</text>
</comment>
<gene>
    <name evidence="12" type="ORF">CYMTET_23098</name>
</gene>
<keyword evidence="2" id="KW-0963">Cytoplasm</keyword>
<evidence type="ECO:0000256" key="2">
    <source>
        <dbReference type="ARBA" id="ARBA00022490"/>
    </source>
</evidence>
<dbReference type="InterPro" id="IPR027417">
    <property type="entry name" value="P-loop_NTPase"/>
</dbReference>
<comment type="subcellular location">
    <subcellularLocation>
        <location evidence="1">Cytoplasm</location>
    </subcellularLocation>
</comment>
<dbReference type="PRINTS" id="PR00380">
    <property type="entry name" value="KINESINHEAVY"/>
</dbReference>
<dbReference type="PANTHER" id="PTHR47969:SF15">
    <property type="entry name" value="CHROMOSOME-ASSOCIATED KINESIN KIF4A-RELATED"/>
    <property type="match status" value="1"/>
</dbReference>
<dbReference type="GO" id="GO:0005875">
    <property type="term" value="C:microtubule associated complex"/>
    <property type="evidence" value="ECO:0007669"/>
    <property type="project" value="TreeGrafter"/>
</dbReference>
<accession>A0AAE0G036</accession>
<evidence type="ECO:0000256" key="1">
    <source>
        <dbReference type="ARBA" id="ARBA00004496"/>
    </source>
</evidence>
<sequence>MADPKTSTAQIQVFARVRPPLPGEAPGDIPFRCTKKCVQVVKPKAEQFDFDEILPESTSQAQVYAKVGKSLVDGTFNGFDSGLIAYGQSGAGKTYSLLGSPGNPGVISHVVDELFETKKVLEAQGVLVQVVVQYVEIYVDKMYDLLTKSIRAQHRDKNFPASLGTRPLSSASTQTVSDPSDFRKKLSEGEERRQRGETSQNATSSRSHAILVCRLSQRFPGESRAASLYLVDLAGSEDVSKAAADSRQKTEAASINSSLYHLRGAVEELAMRPPGTDVKQTLTRLRRSKLTDVLRDLLAGNSRTSILLALTPNDVDADESVRTLRFGALAHRVQTVCSAHCEKEAEVDAMETEIEKTEDKIQKLEVAAKTGDAEQQAELAEAQRHHDALQARIEEQRQESLLQLQIQRQFMASYMGMVGTMASVADTLQYGIASAIQERWPVIEEHIEDCVRRCEKLVDKGIRGSDTLILRTHHKVEQWLSEWLHYGLYVPPPGDPDATDLGALELVPPTKWSSEHLEKLLDTTLDMQAELWDLENEKDELRTHYVSLAAGVNSVERELAAAREEFHQGDSTMNDKHRKMTAYLDVGVLVIQQARQRLAEKNAAMEDKCDEVAENLNRCTSLGLASLVAKMHAAAPHVWSRSDTVDTFEPRFGVVKSWQDVLPLAEDLLKLMLSGLSDPSLHTPASGSGRQPGGGETAEPTAGRGGEAATSSGEPALGSDPVGQHLGEGFLRLGEACGAWVSSFKGTKRVNIRGLVPDGDKVEADKEKGIALVSKQVKLLRQQSADISGALKTKQLTELITDLDKEAVVSGAPGKKVAVIKRVVVSENVTKTALLSWVKRQVDMREWTSALGLKPLSKTKPPQFQPSDRGISLSSEEWDQLATHLPQYCTLVG</sequence>
<evidence type="ECO:0000256" key="4">
    <source>
        <dbReference type="ARBA" id="ARBA00022840"/>
    </source>
</evidence>
<evidence type="ECO:0000256" key="8">
    <source>
        <dbReference type="RuleBase" id="RU000394"/>
    </source>
</evidence>
<keyword evidence="4 7" id="KW-0067">ATP-binding</keyword>
<dbReference type="GO" id="GO:0005874">
    <property type="term" value="C:microtubule"/>
    <property type="evidence" value="ECO:0007669"/>
    <property type="project" value="UniProtKB-KW"/>
</dbReference>
<dbReference type="InterPro" id="IPR001752">
    <property type="entry name" value="Kinesin_motor_dom"/>
</dbReference>
<dbReference type="GO" id="GO:0008017">
    <property type="term" value="F:microtubule binding"/>
    <property type="evidence" value="ECO:0007669"/>
    <property type="project" value="InterPro"/>
</dbReference>
<evidence type="ECO:0000259" key="11">
    <source>
        <dbReference type="PROSITE" id="PS50067"/>
    </source>
</evidence>
<evidence type="ECO:0000256" key="6">
    <source>
        <dbReference type="ARBA" id="ARBA00023175"/>
    </source>
</evidence>
<feature type="compositionally biased region" description="Basic and acidic residues" evidence="10">
    <location>
        <begin position="180"/>
        <end position="196"/>
    </location>
</feature>
<dbReference type="PANTHER" id="PTHR47969">
    <property type="entry name" value="CHROMOSOME-ASSOCIATED KINESIN KIF4A-RELATED"/>
    <property type="match status" value="1"/>
</dbReference>
<comment type="caution">
    <text evidence="12">The sequence shown here is derived from an EMBL/GenBank/DDBJ whole genome shotgun (WGS) entry which is preliminary data.</text>
</comment>
<keyword evidence="8" id="KW-0493">Microtubule</keyword>
<evidence type="ECO:0000256" key="7">
    <source>
        <dbReference type="PROSITE-ProRule" id="PRU00283"/>
    </source>
</evidence>
<dbReference type="SMART" id="SM00129">
    <property type="entry name" value="KISc"/>
    <property type="match status" value="1"/>
</dbReference>
<dbReference type="Gene3D" id="3.40.850.10">
    <property type="entry name" value="Kinesin motor domain"/>
    <property type="match status" value="1"/>
</dbReference>
<dbReference type="InterPro" id="IPR027640">
    <property type="entry name" value="Kinesin-like_fam"/>
</dbReference>
<dbReference type="GO" id="GO:0005524">
    <property type="term" value="F:ATP binding"/>
    <property type="evidence" value="ECO:0007669"/>
    <property type="project" value="UniProtKB-UniRule"/>
</dbReference>
<evidence type="ECO:0000313" key="13">
    <source>
        <dbReference type="Proteomes" id="UP001190700"/>
    </source>
</evidence>
<keyword evidence="5 9" id="KW-0175">Coiled coil</keyword>
<evidence type="ECO:0000256" key="10">
    <source>
        <dbReference type="SAM" id="MobiDB-lite"/>
    </source>
</evidence>
<keyword evidence="13" id="KW-1185">Reference proteome</keyword>
<dbReference type="PROSITE" id="PS50067">
    <property type="entry name" value="KINESIN_MOTOR_2"/>
    <property type="match status" value="1"/>
</dbReference>
<dbReference type="InterPro" id="IPR036961">
    <property type="entry name" value="Kinesin_motor_dom_sf"/>
</dbReference>
<dbReference type="Gene3D" id="2.30.31.10">
    <property type="entry name" value="Transcriptional Coactivator Pc4, Chain A"/>
    <property type="match status" value="1"/>
</dbReference>
<reference evidence="12 13" key="1">
    <citation type="journal article" date="2015" name="Genome Biol. Evol.">
        <title>Comparative Genomics of a Bacterivorous Green Alga Reveals Evolutionary Causalities and Consequences of Phago-Mixotrophic Mode of Nutrition.</title>
        <authorList>
            <person name="Burns J.A."/>
            <person name="Paasch A."/>
            <person name="Narechania A."/>
            <person name="Kim E."/>
        </authorList>
    </citation>
    <scope>NUCLEOTIDE SEQUENCE [LARGE SCALE GENOMIC DNA]</scope>
    <source>
        <strain evidence="12 13">PLY_AMNH</strain>
    </source>
</reference>
<dbReference type="Proteomes" id="UP001190700">
    <property type="component" value="Unassembled WGS sequence"/>
</dbReference>
<dbReference type="InterPro" id="IPR009044">
    <property type="entry name" value="ssDNA-bd_transcriptional_reg"/>
</dbReference>